<keyword evidence="2" id="KW-0812">Transmembrane</keyword>
<evidence type="ECO:0000256" key="2">
    <source>
        <dbReference type="SAM" id="Phobius"/>
    </source>
</evidence>
<dbReference type="EMBL" id="CP000112">
    <property type="protein sequence ID" value="ABB37037.1"/>
    <property type="molecule type" value="Genomic_DNA"/>
</dbReference>
<dbReference type="Pfam" id="PF11066">
    <property type="entry name" value="DUF2867"/>
    <property type="match status" value="1"/>
</dbReference>
<dbReference type="RefSeq" id="WP_011366388.1">
    <property type="nucleotide sequence ID" value="NC_007519.1"/>
</dbReference>
<dbReference type="SUPFAM" id="SSF51735">
    <property type="entry name" value="NAD(P)-binding Rossmann-fold domains"/>
    <property type="match status" value="1"/>
</dbReference>
<feature type="region of interest" description="Disordered" evidence="1">
    <location>
        <begin position="513"/>
        <end position="538"/>
    </location>
</feature>
<evidence type="ECO:0000259" key="3">
    <source>
        <dbReference type="Pfam" id="PF13460"/>
    </source>
</evidence>
<feature type="transmembrane region" description="Helical" evidence="2">
    <location>
        <begin position="480"/>
        <end position="498"/>
    </location>
</feature>
<sequence length="538" mass="57991">MDNSETASAGRAAAHGPGTVLVLGASGYVGGRLVPLLLEKGWHVRAAGRSAEKLRCRPWAAHPACSITEADARDAGSLLQAMRGCEAAYYLVHSMSPGGRGFEGADRQAACAMVEAANASAAESTAADGGAGLRRIIYLSGLVPDDPQLSAHLRSRAEVARILALGRVPVTTLRAAQILGSGSASFEILRYLADRLPVMITPRWVRTQTQPIAVSDVLAYLAGCLEHPETTGRTYDIGGPDILSYTELFALYADVAGLRRRVIIPVPFLSPALSAHWLNVVTPVPRALAAPLVEGLRNRVVCAENSIRDVIPLQLTDCRTAISMALDKVRQHAVATCWTDAGAITRPEWLAEGDAPYAGGTVLQDGYSMRVAASPEAVWEPVRRIGGETGWYYDDWLWRLRGLLDKLAGGVGARRGRRHPVDLRVGDALDFWRVLSVRHAEHLLLLAEMKVPGEAMLEIRVVPVGAQTELRMRAWFLPRGLWGLAYWYLVYPLHGLVFKGMLRALGRKAGADGSAPVRKLPPEDPAACRLPTDGGSAR</sequence>
<gene>
    <name evidence="4" type="ordered locus">Dde_0236</name>
</gene>
<organism evidence="4 5">
    <name type="scientific">Oleidesulfovibrio alaskensis (strain ATCC BAA-1058 / DSM 17464 / G20)</name>
    <name type="common">Desulfovibrio alaskensis</name>
    <dbReference type="NCBI Taxonomy" id="207559"/>
    <lineage>
        <taxon>Bacteria</taxon>
        <taxon>Pseudomonadati</taxon>
        <taxon>Thermodesulfobacteriota</taxon>
        <taxon>Desulfovibrionia</taxon>
        <taxon>Desulfovibrionales</taxon>
        <taxon>Desulfovibrionaceae</taxon>
        <taxon>Oleidesulfovibrio</taxon>
    </lineage>
</organism>
<proteinExistence type="predicted"/>
<evidence type="ECO:0000313" key="5">
    <source>
        <dbReference type="Proteomes" id="UP000002710"/>
    </source>
</evidence>
<evidence type="ECO:0000313" key="4">
    <source>
        <dbReference type="EMBL" id="ABB37037.1"/>
    </source>
</evidence>
<name>Q316V9_OLEA2</name>
<dbReference type="eggNOG" id="COG0702">
    <property type="taxonomic scope" value="Bacteria"/>
</dbReference>
<dbReference type="PANTHER" id="PTHR12126:SF11">
    <property type="entry name" value="NADH DEHYDROGENASE [UBIQUINONE] 1 ALPHA SUBCOMPLEX SUBUNIT 9, MITOCHONDRIAL"/>
    <property type="match status" value="1"/>
</dbReference>
<dbReference type="GO" id="GO:0044877">
    <property type="term" value="F:protein-containing complex binding"/>
    <property type="evidence" value="ECO:0007669"/>
    <property type="project" value="TreeGrafter"/>
</dbReference>
<dbReference type="HOGENOM" id="CLU_007383_6_11_7"/>
<dbReference type="STRING" id="207559.Dde_0236"/>
<feature type="domain" description="NAD(P)-binding" evidence="3">
    <location>
        <begin position="24"/>
        <end position="121"/>
    </location>
</feature>
<keyword evidence="2" id="KW-0472">Membrane</keyword>
<evidence type="ECO:0000256" key="1">
    <source>
        <dbReference type="SAM" id="MobiDB-lite"/>
    </source>
</evidence>
<dbReference type="InterPro" id="IPR021295">
    <property type="entry name" value="DUF2867"/>
</dbReference>
<protein>
    <submittedName>
        <fullName evidence="4">NAD-dependent epimerase/dehydratase</fullName>
    </submittedName>
</protein>
<dbReference type="KEGG" id="dde:Dde_0236"/>
<dbReference type="AlphaFoldDB" id="Q316V9"/>
<dbReference type="Pfam" id="PF13460">
    <property type="entry name" value="NAD_binding_10"/>
    <property type="match status" value="1"/>
</dbReference>
<reference evidence="4 5" key="1">
    <citation type="journal article" date="2011" name="J. Bacteriol.">
        <title>Complete genome sequence and updated annotation of Desulfovibrio alaskensis G20.</title>
        <authorList>
            <person name="Hauser L.J."/>
            <person name="Land M.L."/>
            <person name="Brown S.D."/>
            <person name="Larimer F."/>
            <person name="Keller K.L."/>
            <person name="Rapp-Giles B.J."/>
            <person name="Price M.N."/>
            <person name="Lin M."/>
            <person name="Bruce D.C."/>
            <person name="Detter J.C."/>
            <person name="Tapia R."/>
            <person name="Han C.S."/>
            <person name="Goodwin L.A."/>
            <person name="Cheng J.F."/>
            <person name="Pitluck S."/>
            <person name="Copeland A."/>
            <person name="Lucas S."/>
            <person name="Nolan M."/>
            <person name="Lapidus A.L."/>
            <person name="Palumbo A.V."/>
            <person name="Wall J.D."/>
        </authorList>
    </citation>
    <scope>NUCLEOTIDE SEQUENCE [LARGE SCALE GENOMIC DNA]</scope>
    <source>
        <strain evidence="5">ATCC BAA 1058 / DSM 17464 / G20</strain>
    </source>
</reference>
<dbReference type="PANTHER" id="PTHR12126">
    <property type="entry name" value="NADH-UBIQUINONE OXIDOREDUCTASE 39 KDA SUBUNIT-RELATED"/>
    <property type="match status" value="1"/>
</dbReference>
<dbReference type="Proteomes" id="UP000002710">
    <property type="component" value="Chromosome"/>
</dbReference>
<dbReference type="InterPro" id="IPR016040">
    <property type="entry name" value="NAD(P)-bd_dom"/>
</dbReference>
<keyword evidence="2" id="KW-1133">Transmembrane helix</keyword>
<dbReference type="Gene3D" id="3.40.50.720">
    <property type="entry name" value="NAD(P)-binding Rossmann-like Domain"/>
    <property type="match status" value="1"/>
</dbReference>
<dbReference type="InterPro" id="IPR051207">
    <property type="entry name" value="ComplexI_NDUFA9_subunit"/>
</dbReference>
<keyword evidence="5" id="KW-1185">Reference proteome</keyword>
<accession>Q316V9</accession>
<dbReference type="SUPFAM" id="SSF55961">
    <property type="entry name" value="Bet v1-like"/>
    <property type="match status" value="1"/>
</dbReference>
<dbReference type="InterPro" id="IPR036291">
    <property type="entry name" value="NAD(P)-bd_dom_sf"/>
</dbReference>